<evidence type="ECO:0000313" key="1">
    <source>
        <dbReference type="EMBL" id="SFZ81705.1"/>
    </source>
</evidence>
<dbReference type="AlphaFoldDB" id="A0A1K2HTS7"/>
<name>A0A1K2HTS7_9HYPH</name>
<dbReference type="Proteomes" id="UP000183447">
    <property type="component" value="Unassembled WGS sequence"/>
</dbReference>
<dbReference type="RefSeq" id="WP_280173904.1">
    <property type="nucleotide sequence ID" value="NZ_FPKU01000001.1"/>
</dbReference>
<sequence>MWSDLTNDELIDAAQFHRRRHEPLPLDLQVELMTRGLSPSR</sequence>
<keyword evidence="2" id="KW-1185">Reference proteome</keyword>
<dbReference type="STRING" id="665118.SAMN02983003_0645"/>
<gene>
    <name evidence="1" type="ORF">SAMN02983003_0645</name>
</gene>
<proteinExistence type="predicted"/>
<evidence type="ECO:0000313" key="2">
    <source>
        <dbReference type="Proteomes" id="UP000183447"/>
    </source>
</evidence>
<accession>A0A1K2HTS7</accession>
<reference evidence="1 2" key="1">
    <citation type="submission" date="2016-11" db="EMBL/GenBank/DDBJ databases">
        <authorList>
            <person name="Jaros S."/>
            <person name="Januszkiewicz K."/>
            <person name="Wedrychowicz H."/>
        </authorList>
    </citation>
    <scope>NUCLEOTIDE SEQUENCE [LARGE SCALE GENOMIC DNA]</scope>
    <source>
        <strain evidence="1 2">ATCC 23634</strain>
    </source>
</reference>
<dbReference type="EMBL" id="FPKU01000001">
    <property type="protein sequence ID" value="SFZ81705.1"/>
    <property type="molecule type" value="Genomic_DNA"/>
</dbReference>
<organism evidence="1 2">
    <name type="scientific">Devosia enhydra</name>
    <dbReference type="NCBI Taxonomy" id="665118"/>
    <lineage>
        <taxon>Bacteria</taxon>
        <taxon>Pseudomonadati</taxon>
        <taxon>Pseudomonadota</taxon>
        <taxon>Alphaproteobacteria</taxon>
        <taxon>Hyphomicrobiales</taxon>
        <taxon>Devosiaceae</taxon>
        <taxon>Devosia</taxon>
    </lineage>
</organism>
<protein>
    <submittedName>
        <fullName evidence="1">Uncharacterized protein</fullName>
    </submittedName>
</protein>